<accession>A0A8J6KCG4</accession>
<keyword evidence="1" id="KW-0175">Coiled coil</keyword>
<dbReference type="OrthoDB" id="10017343at2759"/>
<name>A0A8J6KCG4_ELECQ</name>
<dbReference type="PANTHER" id="PTHR34754">
    <property type="entry name" value="COILED-COIL DOMAIN-CONTAINING PROTEIN 60"/>
    <property type="match status" value="1"/>
</dbReference>
<feature type="region of interest" description="Disordered" evidence="2">
    <location>
        <begin position="248"/>
        <end position="278"/>
    </location>
</feature>
<dbReference type="EMBL" id="WNTK01000003">
    <property type="protein sequence ID" value="KAG9487822.1"/>
    <property type="molecule type" value="Genomic_DNA"/>
</dbReference>
<dbReference type="AlphaFoldDB" id="A0A8J6KCG4"/>
<evidence type="ECO:0000313" key="4">
    <source>
        <dbReference type="Proteomes" id="UP000770717"/>
    </source>
</evidence>
<feature type="coiled-coil region" evidence="1">
    <location>
        <begin position="329"/>
        <end position="389"/>
    </location>
</feature>
<feature type="compositionally biased region" description="Polar residues" evidence="2">
    <location>
        <begin position="257"/>
        <end position="276"/>
    </location>
</feature>
<evidence type="ECO:0000256" key="1">
    <source>
        <dbReference type="SAM" id="Coils"/>
    </source>
</evidence>
<keyword evidence="4" id="KW-1185">Reference proteome</keyword>
<evidence type="ECO:0000313" key="3">
    <source>
        <dbReference type="EMBL" id="KAG9487822.1"/>
    </source>
</evidence>
<organism evidence="3 4">
    <name type="scientific">Eleutherodactylus coqui</name>
    <name type="common">Puerto Rican coqui</name>
    <dbReference type="NCBI Taxonomy" id="57060"/>
    <lineage>
        <taxon>Eukaryota</taxon>
        <taxon>Metazoa</taxon>
        <taxon>Chordata</taxon>
        <taxon>Craniata</taxon>
        <taxon>Vertebrata</taxon>
        <taxon>Euteleostomi</taxon>
        <taxon>Amphibia</taxon>
        <taxon>Batrachia</taxon>
        <taxon>Anura</taxon>
        <taxon>Neobatrachia</taxon>
        <taxon>Hyloidea</taxon>
        <taxon>Eleutherodactylidae</taxon>
        <taxon>Eleutherodactylinae</taxon>
        <taxon>Eleutherodactylus</taxon>
        <taxon>Eleutherodactylus</taxon>
    </lineage>
</organism>
<feature type="region of interest" description="Disordered" evidence="2">
    <location>
        <begin position="152"/>
        <end position="205"/>
    </location>
</feature>
<dbReference type="InterPro" id="IPR031526">
    <property type="entry name" value="DUF4698"/>
</dbReference>
<evidence type="ECO:0008006" key="5">
    <source>
        <dbReference type="Google" id="ProtNLM"/>
    </source>
</evidence>
<dbReference type="Proteomes" id="UP000770717">
    <property type="component" value="Unassembled WGS sequence"/>
</dbReference>
<evidence type="ECO:0000256" key="2">
    <source>
        <dbReference type="SAM" id="MobiDB-lite"/>
    </source>
</evidence>
<reference evidence="3" key="1">
    <citation type="thesis" date="2020" institute="ProQuest LLC" country="789 East Eisenhower Parkway, Ann Arbor, MI, USA">
        <title>Comparative Genomics and Chromosome Evolution.</title>
        <authorList>
            <person name="Mudd A.B."/>
        </authorList>
    </citation>
    <scope>NUCLEOTIDE SEQUENCE</scope>
    <source>
        <strain evidence="3">HN-11 Male</strain>
        <tissue evidence="3">Kidney and liver</tissue>
    </source>
</reference>
<sequence length="463" mass="53468">MSKSDNKTRFFLTEIGEQQKKEKKAMSRPFTPLHNSLFSKQVLDVDPETLFRQLCAIHWLLESLTSELSFFMRPVSACWNIRDPGGCKTSLKRINREKDVEMKWEQFIMPGKNKKQNQKLLRNHLQRSYPRKLSFLSISRYSGLSSAHTPTIGSVSSLLPGSDDTTTACTTSSDAPQEGGDDLESTVNSFLHTPGKQNKEEDEEPLSDYMQSLLQMIAENVTKELDEENEWKYNLRSDTSAAQVREMMNTKDDQRSTKNITQRPKSSPAPSLSPTNLFIKKKSNLSSEMRETFLDVADEADVYLHDEVEAMERRRQELNTQKYRSLNTITNFRVDLEKMRKSYQRVKEEKDYTDTSNWFIMLLSRIPPVLKNNQKIHKILEKLEKLEEKQVIRIRPNAFLKVLNGLRTWELCSPDISVAIEFVREHLVQMPLEDYITWLQARLASSPSSRAQSAPPEMTSASL</sequence>
<proteinExistence type="predicted"/>
<feature type="compositionally biased region" description="Low complexity" evidence="2">
    <location>
        <begin position="162"/>
        <end position="175"/>
    </location>
</feature>
<dbReference type="PANTHER" id="PTHR34754:SF1">
    <property type="entry name" value="COILED-COIL DOMAIN-CONTAINING PROTEIN 60"/>
    <property type="match status" value="1"/>
</dbReference>
<protein>
    <recommendedName>
        <fullName evidence="5">Coiled-coil domain containing 60</fullName>
    </recommendedName>
</protein>
<gene>
    <name evidence="3" type="ORF">GDO78_007555</name>
</gene>
<comment type="caution">
    <text evidence="3">The sequence shown here is derived from an EMBL/GenBank/DDBJ whole genome shotgun (WGS) entry which is preliminary data.</text>
</comment>
<dbReference type="Pfam" id="PF15769">
    <property type="entry name" value="DUF4698"/>
    <property type="match status" value="1"/>
</dbReference>